<organism evidence="3 5">
    <name type="scientific">Legionella cherrii</name>
    <dbReference type="NCBI Taxonomy" id="28084"/>
    <lineage>
        <taxon>Bacteria</taxon>
        <taxon>Pseudomonadati</taxon>
        <taxon>Pseudomonadota</taxon>
        <taxon>Gammaproteobacteria</taxon>
        <taxon>Legionellales</taxon>
        <taxon>Legionellaceae</taxon>
        <taxon>Legionella</taxon>
    </lineage>
</organism>
<protein>
    <submittedName>
        <fullName evidence="3">FIST N domain protein</fullName>
    </submittedName>
    <submittedName>
        <fullName evidence="4">Uncharacterized conserved protein</fullName>
    </submittedName>
</protein>
<dbReference type="EMBL" id="LR134173">
    <property type="protein sequence ID" value="VEB38223.1"/>
    <property type="molecule type" value="Genomic_DNA"/>
</dbReference>
<proteinExistence type="predicted"/>
<feature type="domain" description="FIST" evidence="1">
    <location>
        <begin position="25"/>
        <end position="219"/>
    </location>
</feature>
<sequence length="386" mass="42554">MEIKTFQFLKNKGWNLEEFPDLDSENTLVLIFAAPEFIDFQEPIIQLANFYCKSKVIGCSTAGEIYGDDLFDHSITVAVVKFTKTALKIAKAEVNHSKDSKNTGKLIAEQLKADDLHSIFILSDGLNVNGSELVEGLNTANGTHKLIITGGLAGDGSNFKKTWTILNDKILDHYVVAVGFYGSDVHVGHASKGGWDIFGPVRRVTRSEANVLYELDYQPALQLYKEYLGEKASELPSSGLLYPLAINNPEAHNDTQLVRTILAIDEKEQSLVFAGDIPTGWHAQLMRANFDRLIDSANEAGLLANQLMLNDNLKELGPVLAIDISCVGRRLLLGERTEEEIESTMSALPEGSTQIGFYSYGELSPFSVGNCELHNQTMTITTIYET</sequence>
<gene>
    <name evidence="3" type="ORF">Lche_1924</name>
    <name evidence="4" type="ORF">NCTC11976_02625</name>
</gene>
<dbReference type="Proteomes" id="UP000054921">
    <property type="component" value="Unassembled WGS sequence"/>
</dbReference>
<keyword evidence="6" id="KW-1185">Reference proteome</keyword>
<dbReference type="Proteomes" id="UP000277577">
    <property type="component" value="Chromosome"/>
</dbReference>
<dbReference type="InterPro" id="IPR019494">
    <property type="entry name" value="FIST_C"/>
</dbReference>
<dbReference type="EMBL" id="LNXW01000013">
    <property type="protein sequence ID" value="KTC79904.1"/>
    <property type="molecule type" value="Genomic_DNA"/>
</dbReference>
<reference evidence="3 5" key="1">
    <citation type="submission" date="2015-11" db="EMBL/GenBank/DDBJ databases">
        <title>Genomic analysis of 38 Legionella species identifies large and diverse effector repertoires.</title>
        <authorList>
            <person name="Burstein D."/>
            <person name="Amaro F."/>
            <person name="Zusman T."/>
            <person name="Lifshitz Z."/>
            <person name="Cohen O."/>
            <person name="Gilbert J.A."/>
            <person name="Pupko T."/>
            <person name="Shuman H.A."/>
            <person name="Segal G."/>
        </authorList>
    </citation>
    <scope>NUCLEOTIDE SEQUENCE [LARGE SCALE GENOMIC DNA]</scope>
    <source>
        <strain evidence="3 5">ORW</strain>
    </source>
</reference>
<evidence type="ECO:0000313" key="4">
    <source>
        <dbReference type="EMBL" id="VEB38223.1"/>
    </source>
</evidence>
<dbReference type="PANTHER" id="PTHR40252:SF2">
    <property type="entry name" value="BLR0328 PROTEIN"/>
    <property type="match status" value="1"/>
</dbReference>
<reference evidence="4 6" key="2">
    <citation type="submission" date="2018-12" db="EMBL/GenBank/DDBJ databases">
        <authorList>
            <consortium name="Pathogen Informatics"/>
        </authorList>
    </citation>
    <scope>NUCLEOTIDE SEQUENCE [LARGE SCALE GENOMIC DNA]</scope>
    <source>
        <strain evidence="4 6">NCTC11976</strain>
    </source>
</reference>
<feature type="domain" description="FIST C-domain" evidence="2">
    <location>
        <begin position="220"/>
        <end position="366"/>
    </location>
</feature>
<name>A0A0W0S9B1_9GAMM</name>
<dbReference type="STRING" id="28084.Lche_1924"/>
<dbReference type="SMART" id="SM01204">
    <property type="entry name" value="FIST_C"/>
    <property type="match status" value="1"/>
</dbReference>
<evidence type="ECO:0000259" key="2">
    <source>
        <dbReference type="SMART" id="SM01204"/>
    </source>
</evidence>
<dbReference type="Pfam" id="PF08495">
    <property type="entry name" value="FIST"/>
    <property type="match status" value="1"/>
</dbReference>
<accession>A0A0W0S9B1</accession>
<evidence type="ECO:0000313" key="6">
    <source>
        <dbReference type="Proteomes" id="UP000277577"/>
    </source>
</evidence>
<evidence type="ECO:0000259" key="1">
    <source>
        <dbReference type="SMART" id="SM00897"/>
    </source>
</evidence>
<dbReference type="PATRIC" id="fig|28084.5.peg.2089"/>
<dbReference type="OrthoDB" id="9770435at2"/>
<dbReference type="Pfam" id="PF10442">
    <property type="entry name" value="FIST_C"/>
    <property type="match status" value="1"/>
</dbReference>
<dbReference type="PANTHER" id="PTHR40252">
    <property type="entry name" value="BLR0328 PROTEIN"/>
    <property type="match status" value="1"/>
</dbReference>
<dbReference type="RefSeq" id="WP_028380237.1">
    <property type="nucleotide sequence ID" value="NZ_CAAAIT010000001.1"/>
</dbReference>
<dbReference type="InterPro" id="IPR013702">
    <property type="entry name" value="FIST_domain_N"/>
</dbReference>
<dbReference type="SMART" id="SM00897">
    <property type="entry name" value="FIST"/>
    <property type="match status" value="1"/>
</dbReference>
<evidence type="ECO:0000313" key="5">
    <source>
        <dbReference type="Proteomes" id="UP000054921"/>
    </source>
</evidence>
<dbReference type="AlphaFoldDB" id="A0A0W0S9B1"/>
<evidence type="ECO:0000313" key="3">
    <source>
        <dbReference type="EMBL" id="KTC79904.1"/>
    </source>
</evidence>